<protein>
    <submittedName>
        <fullName evidence="2">Uncharacterized protein</fullName>
    </submittedName>
</protein>
<sequence>MFINGIGYQEYFMNGKFPLFLALLLILFALYLVAIFHSQLK</sequence>
<dbReference type="HOGENOM" id="CLU_3265185_0_0_9"/>
<keyword evidence="1" id="KW-1133">Transmembrane helix</keyword>
<name>B7IQR8_BACC2</name>
<organism evidence="2 3">
    <name type="scientific">Bacillus cereus (strain G9842)</name>
    <dbReference type="NCBI Taxonomy" id="405531"/>
    <lineage>
        <taxon>Bacteria</taxon>
        <taxon>Bacillati</taxon>
        <taxon>Bacillota</taxon>
        <taxon>Bacilli</taxon>
        <taxon>Bacillales</taxon>
        <taxon>Bacillaceae</taxon>
        <taxon>Bacillus</taxon>
        <taxon>Bacillus cereus group</taxon>
    </lineage>
</organism>
<reference evidence="2 3" key="1">
    <citation type="submission" date="2008-10" db="EMBL/GenBank/DDBJ databases">
        <title>Genome sequence of Bacillus cereus G9842.</title>
        <authorList>
            <person name="Dodson R.J."/>
            <person name="Durkin A.S."/>
            <person name="Rosovitz M.J."/>
            <person name="Rasko D.A."/>
            <person name="Hoffmaster A."/>
            <person name="Ravel J."/>
            <person name="Sutton G."/>
        </authorList>
    </citation>
    <scope>NUCLEOTIDE SEQUENCE [LARGE SCALE GENOMIC DNA]</scope>
    <source>
        <strain evidence="2 3">G9842</strain>
    </source>
</reference>
<gene>
    <name evidence="2" type="ordered locus">BCG9842_B5564</name>
</gene>
<dbReference type="KEGG" id="bcg:BCG9842_B5564"/>
<dbReference type="EMBL" id="CP001186">
    <property type="protein sequence ID" value="ACK93994.1"/>
    <property type="molecule type" value="Genomic_DNA"/>
</dbReference>
<proteinExistence type="predicted"/>
<keyword evidence="1" id="KW-0812">Transmembrane</keyword>
<feature type="transmembrane region" description="Helical" evidence="1">
    <location>
        <begin position="17"/>
        <end position="36"/>
    </location>
</feature>
<evidence type="ECO:0000256" key="1">
    <source>
        <dbReference type="SAM" id="Phobius"/>
    </source>
</evidence>
<dbReference type="AlphaFoldDB" id="B7IQR8"/>
<evidence type="ECO:0000313" key="2">
    <source>
        <dbReference type="EMBL" id="ACK93994.1"/>
    </source>
</evidence>
<evidence type="ECO:0000313" key="3">
    <source>
        <dbReference type="Proteomes" id="UP000006744"/>
    </source>
</evidence>
<keyword evidence="1" id="KW-0472">Membrane</keyword>
<accession>B7IQR8</accession>
<dbReference type="Proteomes" id="UP000006744">
    <property type="component" value="Chromosome"/>
</dbReference>